<dbReference type="EC" id="1.3.5.3" evidence="7"/>
<keyword evidence="10" id="KW-1185">Reference proteome</keyword>
<comment type="catalytic activity">
    <reaction evidence="7">
        <text>protoporphyrinogen IX + 3 a menaquinone = protoporphyrin IX + 3 a menaquinol</text>
        <dbReference type="Rhea" id="RHEA:27409"/>
        <dbReference type="Rhea" id="RHEA-COMP:9537"/>
        <dbReference type="Rhea" id="RHEA-COMP:9539"/>
        <dbReference type="ChEBI" id="CHEBI:16374"/>
        <dbReference type="ChEBI" id="CHEBI:18151"/>
        <dbReference type="ChEBI" id="CHEBI:57306"/>
        <dbReference type="ChEBI" id="CHEBI:57307"/>
        <dbReference type="EC" id="1.3.5.3"/>
    </reaction>
</comment>
<dbReference type="STRING" id="270918.APR42_13445"/>
<dbReference type="PANTHER" id="PTHR38030">
    <property type="entry name" value="PROTOPORPHYRINOGEN IX DEHYDROGENASE [MENAQUINONE]"/>
    <property type="match status" value="1"/>
</dbReference>
<evidence type="ECO:0000256" key="6">
    <source>
        <dbReference type="ARBA" id="ARBA00023244"/>
    </source>
</evidence>
<evidence type="ECO:0000256" key="4">
    <source>
        <dbReference type="ARBA" id="ARBA00023002"/>
    </source>
</evidence>
<dbReference type="HAMAP" id="MF_00853">
    <property type="entry name" value="HemG"/>
    <property type="match status" value="1"/>
</dbReference>
<evidence type="ECO:0000256" key="3">
    <source>
        <dbReference type="ARBA" id="ARBA00022741"/>
    </source>
</evidence>
<evidence type="ECO:0000259" key="8">
    <source>
        <dbReference type="Pfam" id="PF12724"/>
    </source>
</evidence>
<dbReference type="GO" id="GO:0004729">
    <property type="term" value="F:oxygen-dependent protoporphyrinogen oxidase activity"/>
    <property type="evidence" value="ECO:0007669"/>
    <property type="project" value="InterPro"/>
</dbReference>
<dbReference type="Gene3D" id="3.40.50.360">
    <property type="match status" value="1"/>
</dbReference>
<protein>
    <recommendedName>
        <fullName evidence="7">Protoporphyrinogen IX dehydrogenase [quinone]</fullName>
        <ecNumber evidence="7">1.3.5.3</ecNumber>
    </recommendedName>
    <alternativeName>
        <fullName evidence="7">Protoporphyrinogen IX dehydrogenase [menaquinone]</fullName>
    </alternativeName>
    <alternativeName>
        <fullName evidence="7">Protoporphyrinogen IX dehydrogenase [ubiquinone]</fullName>
    </alternativeName>
    <alternativeName>
        <fullName evidence="7">Protoporphyrinogen oxidase</fullName>
        <shortName evidence="7">PPO</shortName>
    </alternativeName>
</protein>
<evidence type="ECO:0000256" key="5">
    <source>
        <dbReference type="ARBA" id="ARBA00023136"/>
    </source>
</evidence>
<comment type="pathway">
    <text evidence="7">Porphyrin-containing compound metabolism; protoporphyrin-IX biosynthesis; protoporphyrin-IX from protoporphyrinogen-IX: step 1/1.</text>
</comment>
<keyword evidence="7" id="KW-1003">Cell membrane</keyword>
<evidence type="ECO:0000256" key="1">
    <source>
        <dbReference type="ARBA" id="ARBA00022630"/>
    </source>
</evidence>
<dbReference type="RefSeq" id="WP_057480870.1">
    <property type="nucleotide sequence ID" value="NZ_BMWR01000006.1"/>
</dbReference>
<reference evidence="9" key="1">
    <citation type="submission" date="2015-10" db="EMBL/GenBank/DDBJ databases">
        <title>Draft genome sequence of Salegentibacter mishustinae KCTC 12263.</title>
        <authorList>
            <person name="Lin W."/>
            <person name="Zheng Q."/>
        </authorList>
    </citation>
    <scope>NUCLEOTIDE SEQUENCE [LARGE SCALE GENOMIC DNA]</scope>
    <source>
        <strain evidence="9">KCTC 12263</strain>
    </source>
</reference>
<dbReference type="GO" id="GO:0005886">
    <property type="term" value="C:plasma membrane"/>
    <property type="evidence" value="ECO:0007669"/>
    <property type="project" value="UniProtKB-SubCell"/>
</dbReference>
<dbReference type="UniPathway" id="UPA00251">
    <property type="reaction ID" value="UER00324"/>
</dbReference>
<name>A0A0Q9ZB73_9FLAO</name>
<dbReference type="GO" id="GO:0070819">
    <property type="term" value="F:menaquinone-dependent protoporphyrinogen oxidase activity"/>
    <property type="evidence" value="ECO:0007669"/>
    <property type="project" value="UniProtKB-UniRule"/>
</dbReference>
<dbReference type="OrthoDB" id="9795729at2"/>
<comment type="similarity">
    <text evidence="7">Belongs to the HemG family.</text>
</comment>
<keyword evidence="6 7" id="KW-0627">Porphyrin biosynthesis</keyword>
<proteinExistence type="inferred from homology"/>
<dbReference type="NCBIfam" id="NF008316">
    <property type="entry name" value="PRK11104.1"/>
    <property type="match status" value="1"/>
</dbReference>
<keyword evidence="4 7" id="KW-0560">Oxidoreductase</keyword>
<keyword evidence="5" id="KW-0472">Membrane</keyword>
<organism evidence="9 10">
    <name type="scientific">Salegentibacter mishustinae</name>
    <dbReference type="NCBI Taxonomy" id="270918"/>
    <lineage>
        <taxon>Bacteria</taxon>
        <taxon>Pseudomonadati</taxon>
        <taxon>Bacteroidota</taxon>
        <taxon>Flavobacteriia</taxon>
        <taxon>Flavobacteriales</taxon>
        <taxon>Flavobacteriaceae</taxon>
        <taxon>Salegentibacter</taxon>
    </lineage>
</organism>
<comment type="subcellular location">
    <subcellularLocation>
        <location evidence="7">Cell membrane</location>
        <topology evidence="7">Peripheral membrane protein</topology>
    </subcellularLocation>
</comment>
<comment type="catalytic activity">
    <reaction evidence="7">
        <text>protoporphyrinogen IX + 3 a quinone = protoporphyrin IX + 3 a quinol</text>
        <dbReference type="Rhea" id="RHEA:65032"/>
        <dbReference type="ChEBI" id="CHEBI:24646"/>
        <dbReference type="ChEBI" id="CHEBI:57306"/>
        <dbReference type="ChEBI" id="CHEBI:57307"/>
        <dbReference type="ChEBI" id="CHEBI:132124"/>
        <dbReference type="EC" id="1.3.5.3"/>
    </reaction>
</comment>
<comment type="function">
    <text evidence="7">Catalyzes the 6-electron oxidation of protoporphyrinogen IX to form protoporphyrin IX; under anaerobic conditions uses menaquinone as an electron acceptor, under aerobic conditions uses ubiquinone as an electron acceptor.</text>
</comment>
<comment type="catalytic activity">
    <reaction evidence="7">
        <text>protoporphyrinogen IX + 3 a ubiquinone = protoporphyrin IX + 3 a ubiquinol</text>
        <dbReference type="Rhea" id="RHEA:63936"/>
        <dbReference type="Rhea" id="RHEA-COMP:9565"/>
        <dbReference type="Rhea" id="RHEA-COMP:9566"/>
        <dbReference type="ChEBI" id="CHEBI:16389"/>
        <dbReference type="ChEBI" id="CHEBI:17976"/>
        <dbReference type="ChEBI" id="CHEBI:57306"/>
        <dbReference type="ChEBI" id="CHEBI:57307"/>
    </reaction>
</comment>
<evidence type="ECO:0000313" key="9">
    <source>
        <dbReference type="EMBL" id="KRG30262.1"/>
    </source>
</evidence>
<keyword evidence="3 7" id="KW-0547">Nucleotide-binding</keyword>
<dbReference type="Proteomes" id="UP000051643">
    <property type="component" value="Unassembled WGS sequence"/>
</dbReference>
<dbReference type="InterPro" id="IPR026816">
    <property type="entry name" value="Flavodoxin_dom"/>
</dbReference>
<dbReference type="InterPro" id="IPR052200">
    <property type="entry name" value="Protoporphyrinogen_IX_DH"/>
</dbReference>
<sequence length="191" mass="22360">MKDRDNFTKRKIGIIYSSVDGQTLKICQELNRVFDKNEIETELFSIDSFYADLSEFHTLVIGASIRYGKHNKNVSEFVLKNKEYLNEIRIAFFSVNLVARNEDKNTPDTNPYLIKFLKKTDWNPKFIDVFAGKLDYKSYSFLDRLLIKLIMKLTNGPTKSKKPIEFTDWKRVEAFGLRISKDYLNSKNSNS</sequence>
<dbReference type="PANTHER" id="PTHR38030:SF2">
    <property type="entry name" value="PROTOPORPHYRINOGEN IX DEHYDROGENASE [QUINONE]"/>
    <property type="match status" value="1"/>
</dbReference>
<dbReference type="SUPFAM" id="SSF52218">
    <property type="entry name" value="Flavoproteins"/>
    <property type="match status" value="1"/>
</dbReference>
<evidence type="ECO:0000256" key="7">
    <source>
        <dbReference type="HAMAP-Rule" id="MF_00853"/>
    </source>
</evidence>
<dbReference type="EMBL" id="LKTP01000002">
    <property type="protein sequence ID" value="KRG30262.1"/>
    <property type="molecule type" value="Genomic_DNA"/>
</dbReference>
<dbReference type="GO" id="GO:0010181">
    <property type="term" value="F:FMN binding"/>
    <property type="evidence" value="ECO:0007669"/>
    <property type="project" value="UniProtKB-UniRule"/>
</dbReference>
<keyword evidence="1 7" id="KW-0285">Flavoprotein</keyword>
<dbReference type="InterPro" id="IPR044264">
    <property type="entry name" value="HemG"/>
</dbReference>
<gene>
    <name evidence="7" type="primary">hemG</name>
    <name evidence="9" type="ORF">APR42_13445</name>
</gene>
<dbReference type="GO" id="GO:0006782">
    <property type="term" value="P:protoporphyrinogen IX biosynthetic process"/>
    <property type="evidence" value="ECO:0007669"/>
    <property type="project" value="UniProtKB-UniRule"/>
</dbReference>
<evidence type="ECO:0000256" key="2">
    <source>
        <dbReference type="ARBA" id="ARBA00022643"/>
    </source>
</evidence>
<dbReference type="Pfam" id="PF12724">
    <property type="entry name" value="Flavodoxin_5"/>
    <property type="match status" value="1"/>
</dbReference>
<comment type="cofactor">
    <cofactor evidence="7">
        <name>FMN</name>
        <dbReference type="ChEBI" id="CHEBI:58210"/>
    </cofactor>
    <text evidence="7">Binds 1 FMN non-covalently per subunit.</text>
</comment>
<evidence type="ECO:0000313" key="10">
    <source>
        <dbReference type="Proteomes" id="UP000051643"/>
    </source>
</evidence>
<dbReference type="AlphaFoldDB" id="A0A0Q9ZB73"/>
<comment type="caution">
    <text evidence="9">The sequence shown here is derived from an EMBL/GenBank/DDBJ whole genome shotgun (WGS) entry which is preliminary data.</text>
</comment>
<accession>A0A0Q9ZB73</accession>
<dbReference type="InterPro" id="IPR029039">
    <property type="entry name" value="Flavoprotein-like_sf"/>
</dbReference>
<keyword evidence="2 7" id="KW-0288">FMN</keyword>
<feature type="domain" description="Flavodoxin" evidence="8">
    <location>
        <begin position="14"/>
        <end position="160"/>
    </location>
</feature>